<gene>
    <name evidence="3" type="ORF">BOVATA_028280</name>
</gene>
<dbReference type="EMBL" id="BDSA01000003">
    <property type="protein sequence ID" value="GBE61335.1"/>
    <property type="molecule type" value="Genomic_DNA"/>
</dbReference>
<proteinExistence type="predicted"/>
<dbReference type="PANTHER" id="PTHR12356:SF18">
    <property type="entry name" value="NUDC DOMAIN-CONTAINING PROTEIN 2"/>
    <property type="match status" value="1"/>
</dbReference>
<dbReference type="PROSITE" id="PS51203">
    <property type="entry name" value="CS"/>
    <property type="match status" value="1"/>
</dbReference>
<evidence type="ECO:0000259" key="2">
    <source>
        <dbReference type="PROSITE" id="PS51203"/>
    </source>
</evidence>
<feature type="region of interest" description="Disordered" evidence="1">
    <location>
        <begin position="1"/>
        <end position="26"/>
    </location>
</feature>
<dbReference type="PANTHER" id="PTHR12356">
    <property type="entry name" value="NUCLEAR MOVEMENT PROTEIN NUDC"/>
    <property type="match status" value="1"/>
</dbReference>
<dbReference type="OrthoDB" id="515366at2759"/>
<feature type="domain" description="CS" evidence="2">
    <location>
        <begin position="33"/>
        <end position="120"/>
    </location>
</feature>
<name>A0A2H6KEC0_9APIC</name>
<dbReference type="GeneID" id="39875105"/>
<evidence type="ECO:0000256" key="1">
    <source>
        <dbReference type="SAM" id="MobiDB-lite"/>
    </source>
</evidence>
<dbReference type="VEuPathDB" id="PiroplasmaDB:BOVATA_028280"/>
<accession>A0A2H6KEC0</accession>
<dbReference type="CDD" id="cd06467">
    <property type="entry name" value="p23_NUDC_like"/>
    <property type="match status" value="1"/>
</dbReference>
<dbReference type="RefSeq" id="XP_028867578.1">
    <property type="nucleotide sequence ID" value="XM_029011745.1"/>
</dbReference>
<dbReference type="Pfam" id="PF04969">
    <property type="entry name" value="CS"/>
    <property type="match status" value="1"/>
</dbReference>
<dbReference type="InterPro" id="IPR007052">
    <property type="entry name" value="CS_dom"/>
</dbReference>
<protein>
    <submittedName>
        <fullName evidence="3">CS domain-containing protein, putative</fullName>
    </submittedName>
</protein>
<evidence type="ECO:0000313" key="3">
    <source>
        <dbReference type="EMBL" id="GBE61335.1"/>
    </source>
</evidence>
<dbReference type="GO" id="GO:0005737">
    <property type="term" value="C:cytoplasm"/>
    <property type="evidence" value="ECO:0007669"/>
    <property type="project" value="TreeGrafter"/>
</dbReference>
<organism evidence="3 4">
    <name type="scientific">Babesia ovata</name>
    <dbReference type="NCBI Taxonomy" id="189622"/>
    <lineage>
        <taxon>Eukaryota</taxon>
        <taxon>Sar</taxon>
        <taxon>Alveolata</taxon>
        <taxon>Apicomplexa</taxon>
        <taxon>Aconoidasida</taxon>
        <taxon>Piroplasmida</taxon>
        <taxon>Babesiidae</taxon>
        <taxon>Babesia</taxon>
    </lineage>
</organism>
<dbReference type="Gene3D" id="2.60.40.790">
    <property type="match status" value="1"/>
</dbReference>
<dbReference type="Proteomes" id="UP000236319">
    <property type="component" value="Unassembled WGS sequence"/>
</dbReference>
<dbReference type="GO" id="GO:0006457">
    <property type="term" value="P:protein folding"/>
    <property type="evidence" value="ECO:0007669"/>
    <property type="project" value="TreeGrafter"/>
</dbReference>
<dbReference type="InterPro" id="IPR037898">
    <property type="entry name" value="NudC_fam"/>
</dbReference>
<dbReference type="InterPro" id="IPR008978">
    <property type="entry name" value="HSP20-like_chaperone"/>
</dbReference>
<keyword evidence="4" id="KW-1185">Reference proteome</keyword>
<dbReference type="SUPFAM" id="SSF49764">
    <property type="entry name" value="HSP20-like chaperones"/>
    <property type="match status" value="1"/>
</dbReference>
<reference evidence="3 4" key="1">
    <citation type="journal article" date="2017" name="BMC Genomics">
        <title>Whole-genome assembly of Babesia ovata and comparative genomics between closely related pathogens.</title>
        <authorList>
            <person name="Yamagishi J."/>
            <person name="Asada M."/>
            <person name="Hakimi H."/>
            <person name="Tanaka T.Q."/>
            <person name="Sugimoto C."/>
            <person name="Kawazu S."/>
        </authorList>
    </citation>
    <scope>NUCLEOTIDE SEQUENCE [LARGE SCALE GENOMIC DNA]</scope>
    <source>
        <strain evidence="3 4">Miyake</strain>
    </source>
</reference>
<evidence type="ECO:0000313" key="4">
    <source>
        <dbReference type="Proteomes" id="UP000236319"/>
    </source>
</evidence>
<sequence>MCSRIDCPRPPAVAQPSAGSIGVSHGFRPKRGNERNEYRWEQNFDGVVVYVDLPAGLQKADVSVKFSPKELSIRLGKHVELKGKLCQNVDTTESTWLIGDGRLEVHLTKAIKGEVWTYIFEGDVPLNELNKEGDKKRMLLERFQNEHPGFDFSGAEINGMVPEPRTFMKDI</sequence>
<dbReference type="GO" id="GO:0051082">
    <property type="term" value="F:unfolded protein binding"/>
    <property type="evidence" value="ECO:0007669"/>
    <property type="project" value="TreeGrafter"/>
</dbReference>
<comment type="caution">
    <text evidence="3">The sequence shown here is derived from an EMBL/GenBank/DDBJ whole genome shotgun (WGS) entry which is preliminary data.</text>
</comment>
<dbReference type="AlphaFoldDB" id="A0A2H6KEC0"/>